<dbReference type="AlphaFoldDB" id="A0A6A0B648"/>
<evidence type="ECO:0000259" key="12">
    <source>
        <dbReference type="PROSITE" id="PS50944"/>
    </source>
</evidence>
<proteinExistence type="inferred from homology"/>
<dbReference type="InterPro" id="IPR036388">
    <property type="entry name" value="WH-like_DNA-bd_sf"/>
</dbReference>
<protein>
    <recommendedName>
        <fullName evidence="11">Manganese transport regulator</fullName>
    </recommendedName>
</protein>
<dbReference type="GO" id="GO:0046914">
    <property type="term" value="F:transition metal ion binding"/>
    <property type="evidence" value="ECO:0007669"/>
    <property type="project" value="InterPro"/>
</dbReference>
<comment type="subunit">
    <text evidence="3">Homodimer.</text>
</comment>
<keyword evidence="9" id="KW-0804">Transcription</keyword>
<dbReference type="EMBL" id="BLLH01000007">
    <property type="protein sequence ID" value="GFH40909.1"/>
    <property type="molecule type" value="Genomic_DNA"/>
</dbReference>
<evidence type="ECO:0000256" key="5">
    <source>
        <dbReference type="ARBA" id="ARBA00022491"/>
    </source>
</evidence>
<evidence type="ECO:0000256" key="2">
    <source>
        <dbReference type="ARBA" id="ARBA00007871"/>
    </source>
</evidence>
<dbReference type="SUPFAM" id="SSF46785">
    <property type="entry name" value="Winged helix' DNA-binding domain"/>
    <property type="match status" value="1"/>
</dbReference>
<dbReference type="PANTHER" id="PTHR33238">
    <property type="entry name" value="IRON (METAL) DEPENDENT REPRESSOR, DTXR FAMILY"/>
    <property type="match status" value="1"/>
</dbReference>
<evidence type="ECO:0000256" key="1">
    <source>
        <dbReference type="ARBA" id="ARBA00004496"/>
    </source>
</evidence>
<dbReference type="Proteomes" id="UP000475928">
    <property type="component" value="Unassembled WGS sequence"/>
</dbReference>
<dbReference type="GO" id="GO:0005737">
    <property type="term" value="C:cytoplasm"/>
    <property type="evidence" value="ECO:0007669"/>
    <property type="project" value="UniProtKB-SubCell"/>
</dbReference>
<comment type="subcellular location">
    <subcellularLocation>
        <location evidence="1">Cytoplasm</location>
    </subcellularLocation>
</comment>
<keyword evidence="14" id="KW-1185">Reference proteome</keyword>
<dbReference type="InterPro" id="IPR022687">
    <property type="entry name" value="HTH_DTXR"/>
</dbReference>
<evidence type="ECO:0000256" key="11">
    <source>
        <dbReference type="ARBA" id="ARBA00032593"/>
    </source>
</evidence>
<dbReference type="InterPro" id="IPR036421">
    <property type="entry name" value="Fe_dep_repressor_sf"/>
</dbReference>
<reference evidence="13 14" key="1">
    <citation type="submission" date="2020-02" db="EMBL/GenBank/DDBJ databases">
        <title>Draft genome sequence of Lactococcus sp. Hs20B0-1.</title>
        <authorList>
            <person name="Noda S."/>
            <person name="Yuki M."/>
            <person name="Ohkuma M."/>
        </authorList>
    </citation>
    <scope>NUCLEOTIDE SEQUENCE [LARGE SCALE GENOMIC DNA]</scope>
    <source>
        <strain evidence="13 14">Hs20B0-1</strain>
    </source>
</reference>
<dbReference type="RefSeq" id="WP_172356889.1">
    <property type="nucleotide sequence ID" value="NZ_BLLH01000007.1"/>
</dbReference>
<comment type="similarity">
    <text evidence="2">Belongs to the DtxR/MntR family.</text>
</comment>
<dbReference type="PANTHER" id="PTHR33238:SF11">
    <property type="entry name" value="TRANSCRIPTIONAL REGULATOR MNTR"/>
    <property type="match status" value="1"/>
</dbReference>
<evidence type="ECO:0000256" key="8">
    <source>
        <dbReference type="ARBA" id="ARBA00023159"/>
    </source>
</evidence>
<accession>A0A6A0B648</accession>
<keyword evidence="5" id="KW-0678">Repressor</keyword>
<feature type="domain" description="HTH dtxR-type" evidence="12">
    <location>
        <begin position="4"/>
        <end position="69"/>
    </location>
</feature>
<dbReference type="Pfam" id="PF01325">
    <property type="entry name" value="Fe_dep_repress"/>
    <property type="match status" value="1"/>
</dbReference>
<dbReference type="InterPro" id="IPR022689">
    <property type="entry name" value="Iron_dep_repressor"/>
</dbReference>
<evidence type="ECO:0000313" key="13">
    <source>
        <dbReference type="EMBL" id="GFH40909.1"/>
    </source>
</evidence>
<dbReference type="GO" id="GO:0003677">
    <property type="term" value="F:DNA binding"/>
    <property type="evidence" value="ECO:0007669"/>
    <property type="project" value="UniProtKB-KW"/>
</dbReference>
<dbReference type="PROSITE" id="PS50944">
    <property type="entry name" value="HTH_DTXR"/>
    <property type="match status" value="1"/>
</dbReference>
<name>A0A6A0B648_9LACT</name>
<evidence type="ECO:0000256" key="4">
    <source>
        <dbReference type="ARBA" id="ARBA00022490"/>
    </source>
</evidence>
<dbReference type="Gene3D" id="1.10.60.10">
    <property type="entry name" value="Iron dependent repressor, metal binding and dimerisation domain"/>
    <property type="match status" value="1"/>
</dbReference>
<dbReference type="SUPFAM" id="SSF47979">
    <property type="entry name" value="Iron-dependent repressor protein, dimerization domain"/>
    <property type="match status" value="1"/>
</dbReference>
<comment type="caution">
    <text evidence="13">The sequence shown here is derived from an EMBL/GenBank/DDBJ whole genome shotgun (WGS) entry which is preliminary data.</text>
</comment>
<keyword evidence="8" id="KW-0010">Activator</keyword>
<evidence type="ECO:0000256" key="9">
    <source>
        <dbReference type="ARBA" id="ARBA00023163"/>
    </source>
</evidence>
<evidence type="ECO:0000256" key="10">
    <source>
        <dbReference type="ARBA" id="ARBA00023211"/>
    </source>
</evidence>
<dbReference type="InterPro" id="IPR001367">
    <property type="entry name" value="Fe_dep_repressor"/>
</dbReference>
<evidence type="ECO:0000313" key="14">
    <source>
        <dbReference type="Proteomes" id="UP000475928"/>
    </source>
</evidence>
<sequence length="223" mass="25620">MAEFSKTEQDYLKAIYQLQQSQETADELVGVTDIANYLKVSAPSATEMIKRLAKKDLIEHKKYYGVCLKSEGYKEARFILKSHRVWETFLVAKAGYDLDEVHAEAENLEHSSSRKLIERLHALMAYPATDPHGSEIPQEHFWQDEIIQLSLTAASVMVGERYEVRALTAAVREFLSELELSEPKFITLLSILADGSFVVKTDDNARFVIPHFQKKDWQVNYYK</sequence>
<keyword evidence="4" id="KW-0963">Cytoplasm</keyword>
<dbReference type="GO" id="GO:0003700">
    <property type="term" value="F:DNA-binding transcription factor activity"/>
    <property type="evidence" value="ECO:0007669"/>
    <property type="project" value="InterPro"/>
</dbReference>
<gene>
    <name evidence="13" type="primary">ymiA</name>
    <name evidence="13" type="ORF">Hs20B_13070</name>
</gene>
<keyword evidence="10" id="KW-0464">Manganese</keyword>
<dbReference type="InterPro" id="IPR050536">
    <property type="entry name" value="DtxR_MntR_Metal-Reg"/>
</dbReference>
<dbReference type="GO" id="GO:0046983">
    <property type="term" value="F:protein dimerization activity"/>
    <property type="evidence" value="ECO:0007669"/>
    <property type="project" value="InterPro"/>
</dbReference>
<dbReference type="Gene3D" id="1.10.10.10">
    <property type="entry name" value="Winged helix-like DNA-binding domain superfamily/Winged helix DNA-binding domain"/>
    <property type="match status" value="1"/>
</dbReference>
<evidence type="ECO:0000256" key="3">
    <source>
        <dbReference type="ARBA" id="ARBA00011738"/>
    </source>
</evidence>
<dbReference type="SMART" id="SM00529">
    <property type="entry name" value="HTH_DTXR"/>
    <property type="match status" value="1"/>
</dbReference>
<keyword evidence="7" id="KW-0238">DNA-binding</keyword>
<organism evidence="13 14">
    <name type="scientific">Pseudolactococcus insecticola</name>
    <dbReference type="NCBI Taxonomy" id="2709158"/>
    <lineage>
        <taxon>Bacteria</taxon>
        <taxon>Bacillati</taxon>
        <taxon>Bacillota</taxon>
        <taxon>Bacilli</taxon>
        <taxon>Lactobacillales</taxon>
        <taxon>Streptococcaceae</taxon>
        <taxon>Pseudolactococcus</taxon>
    </lineage>
</organism>
<evidence type="ECO:0000256" key="6">
    <source>
        <dbReference type="ARBA" id="ARBA00023015"/>
    </source>
</evidence>
<evidence type="ECO:0000256" key="7">
    <source>
        <dbReference type="ARBA" id="ARBA00023125"/>
    </source>
</evidence>
<keyword evidence="6" id="KW-0805">Transcription regulation</keyword>
<dbReference type="Pfam" id="PF02742">
    <property type="entry name" value="Fe_dep_repr_C"/>
    <property type="match status" value="1"/>
</dbReference>
<dbReference type="InterPro" id="IPR036390">
    <property type="entry name" value="WH_DNA-bd_sf"/>
</dbReference>